<dbReference type="RefSeq" id="WP_345198578.1">
    <property type="nucleotide sequence ID" value="NZ_BAABFL010000468.1"/>
</dbReference>
<proteinExistence type="predicted"/>
<gene>
    <name evidence="1" type="ORF">GCM10023116_43660</name>
</gene>
<evidence type="ECO:0000313" key="1">
    <source>
        <dbReference type="EMBL" id="GAA4652082.1"/>
    </source>
</evidence>
<dbReference type="Proteomes" id="UP001500604">
    <property type="component" value="Unassembled WGS sequence"/>
</dbReference>
<organism evidence="1 2">
    <name type="scientific">Kistimonas scapharcae</name>
    <dbReference type="NCBI Taxonomy" id="1036133"/>
    <lineage>
        <taxon>Bacteria</taxon>
        <taxon>Pseudomonadati</taxon>
        <taxon>Pseudomonadota</taxon>
        <taxon>Gammaproteobacteria</taxon>
        <taxon>Oceanospirillales</taxon>
        <taxon>Endozoicomonadaceae</taxon>
        <taxon>Kistimonas</taxon>
    </lineage>
</organism>
<reference evidence="2" key="1">
    <citation type="journal article" date="2019" name="Int. J. Syst. Evol. Microbiol.">
        <title>The Global Catalogue of Microorganisms (GCM) 10K type strain sequencing project: providing services to taxonomists for standard genome sequencing and annotation.</title>
        <authorList>
            <consortium name="The Broad Institute Genomics Platform"/>
            <consortium name="The Broad Institute Genome Sequencing Center for Infectious Disease"/>
            <person name="Wu L."/>
            <person name="Ma J."/>
        </authorList>
    </citation>
    <scope>NUCLEOTIDE SEQUENCE [LARGE SCALE GENOMIC DNA]</scope>
    <source>
        <strain evidence="2">JCM 17805</strain>
    </source>
</reference>
<keyword evidence="2" id="KW-1185">Reference proteome</keyword>
<accession>A0ABP8VAT9</accession>
<name>A0ABP8VAT9_9GAMM</name>
<comment type="caution">
    <text evidence="1">The sequence shown here is derived from an EMBL/GenBank/DDBJ whole genome shotgun (WGS) entry which is preliminary data.</text>
</comment>
<dbReference type="Pfam" id="PF18906">
    <property type="entry name" value="Phage_tube_2"/>
    <property type="match status" value="1"/>
</dbReference>
<evidence type="ECO:0000313" key="2">
    <source>
        <dbReference type="Proteomes" id="UP001500604"/>
    </source>
</evidence>
<protein>
    <submittedName>
        <fullName evidence="1">Phage tail tube protein</fullName>
    </submittedName>
</protein>
<sequence>MTIASGARHSMAYVAESAYGQTPATPAFKPVRHTSTSLALSKETIQSEELRSDRQIAAFKHGNKQVGGDIGFEFSYASFDDFLEAALCGTWATDTLKAGTTRRSFTVERHFADIGQYHRFSGVELNGFSLSMAPNSMVTGSFTTVGKGMATATAAITGAIYADPTAGVPFDSFSGALKVDNAASAVVTSIELSLENGLEALFVIGSAETLQPSIGRCNVTGSMSVYFEDSSMIDRFINETETALEFTLAGDGGSYTFTLPRIKFGSGAPEVSGTGPVVLNMEFQALYDAADATNIKIVRAAA</sequence>
<dbReference type="EMBL" id="BAABFL010000468">
    <property type="protein sequence ID" value="GAA4652082.1"/>
    <property type="molecule type" value="Genomic_DNA"/>
</dbReference>
<dbReference type="InterPro" id="IPR044000">
    <property type="entry name" value="Phage_tube_2"/>
</dbReference>